<keyword evidence="9" id="KW-0812">Transmembrane</keyword>
<evidence type="ECO:0000256" key="6">
    <source>
        <dbReference type="ARBA" id="ARBA00022777"/>
    </source>
</evidence>
<dbReference type="InterPro" id="IPR036890">
    <property type="entry name" value="HATPase_C_sf"/>
</dbReference>
<keyword evidence="9" id="KW-0472">Membrane</keyword>
<dbReference type="InterPro" id="IPR050482">
    <property type="entry name" value="Sensor_HK_TwoCompSys"/>
</dbReference>
<dbReference type="EC" id="2.7.13.3" evidence="2"/>
<comment type="catalytic activity">
    <reaction evidence="1">
        <text>ATP + protein L-histidine = ADP + protein N-phospho-L-histidine.</text>
        <dbReference type="EC" id="2.7.13.3"/>
    </reaction>
</comment>
<evidence type="ECO:0000256" key="9">
    <source>
        <dbReference type="SAM" id="Phobius"/>
    </source>
</evidence>
<dbReference type="GO" id="GO:0046983">
    <property type="term" value="F:protein dimerization activity"/>
    <property type="evidence" value="ECO:0007669"/>
    <property type="project" value="InterPro"/>
</dbReference>
<feature type="domain" description="Putative sensor" evidence="11">
    <location>
        <begin position="31"/>
        <end position="197"/>
    </location>
</feature>
<dbReference type="InterPro" id="IPR011712">
    <property type="entry name" value="Sig_transdc_His_kin_sub3_dim/P"/>
</dbReference>
<evidence type="ECO:0000259" key="10">
    <source>
        <dbReference type="Pfam" id="PF07730"/>
    </source>
</evidence>
<dbReference type="InterPro" id="IPR025828">
    <property type="entry name" value="Put_sensor_dom"/>
</dbReference>
<keyword evidence="3" id="KW-0597">Phosphoprotein</keyword>
<dbReference type="Proteomes" id="UP000331127">
    <property type="component" value="Unassembled WGS sequence"/>
</dbReference>
<dbReference type="PANTHER" id="PTHR24421">
    <property type="entry name" value="NITRATE/NITRITE SENSOR PROTEIN NARX-RELATED"/>
    <property type="match status" value="1"/>
</dbReference>
<evidence type="ECO:0000313" key="13">
    <source>
        <dbReference type="Proteomes" id="UP000331127"/>
    </source>
</evidence>
<comment type="caution">
    <text evidence="12">The sequence shown here is derived from an EMBL/GenBank/DDBJ whole genome shotgun (WGS) entry which is preliminary data.</text>
</comment>
<feature type="transmembrane region" description="Helical" evidence="9">
    <location>
        <begin position="28"/>
        <end position="51"/>
    </location>
</feature>
<evidence type="ECO:0000256" key="8">
    <source>
        <dbReference type="ARBA" id="ARBA00023012"/>
    </source>
</evidence>
<reference evidence="12 13" key="1">
    <citation type="submission" date="2019-10" db="EMBL/GenBank/DDBJ databases">
        <title>Whole genome shotgun sequence of Acrocarpospora macrocephala NBRC 16266.</title>
        <authorList>
            <person name="Ichikawa N."/>
            <person name="Kimura A."/>
            <person name="Kitahashi Y."/>
            <person name="Komaki H."/>
            <person name="Oguchi A."/>
        </authorList>
    </citation>
    <scope>NUCLEOTIDE SEQUENCE [LARGE SCALE GENOMIC DNA]</scope>
    <source>
        <strain evidence="12 13">NBRC 16266</strain>
    </source>
</reference>
<keyword evidence="7" id="KW-0067">ATP-binding</keyword>
<evidence type="ECO:0000256" key="3">
    <source>
        <dbReference type="ARBA" id="ARBA00022553"/>
    </source>
</evidence>
<feature type="transmembrane region" description="Helical" evidence="9">
    <location>
        <begin position="162"/>
        <end position="187"/>
    </location>
</feature>
<evidence type="ECO:0000256" key="4">
    <source>
        <dbReference type="ARBA" id="ARBA00022679"/>
    </source>
</evidence>
<proteinExistence type="predicted"/>
<organism evidence="12 13">
    <name type="scientific">Acrocarpospora macrocephala</name>
    <dbReference type="NCBI Taxonomy" id="150177"/>
    <lineage>
        <taxon>Bacteria</taxon>
        <taxon>Bacillati</taxon>
        <taxon>Actinomycetota</taxon>
        <taxon>Actinomycetes</taxon>
        <taxon>Streptosporangiales</taxon>
        <taxon>Streptosporangiaceae</taxon>
        <taxon>Acrocarpospora</taxon>
    </lineage>
</organism>
<dbReference type="CDD" id="cd16917">
    <property type="entry name" value="HATPase_UhpB-NarQ-NarX-like"/>
    <property type="match status" value="1"/>
</dbReference>
<dbReference type="Gene3D" id="3.30.565.10">
    <property type="entry name" value="Histidine kinase-like ATPase, C-terminal domain"/>
    <property type="match status" value="1"/>
</dbReference>
<keyword evidence="5" id="KW-0547">Nucleotide-binding</keyword>
<keyword evidence="4" id="KW-0808">Transferase</keyword>
<dbReference type="GO" id="GO:0000155">
    <property type="term" value="F:phosphorelay sensor kinase activity"/>
    <property type="evidence" value="ECO:0007669"/>
    <property type="project" value="InterPro"/>
</dbReference>
<evidence type="ECO:0000256" key="7">
    <source>
        <dbReference type="ARBA" id="ARBA00022840"/>
    </source>
</evidence>
<sequence>MDVSPANAWEAMSQPPLRLLRTSWPWRSFGYAMSGALIGALLLGLLTLVVVAVTTTAPYLIVMLVLFLVYVSRPVARFERRRLRLVDFDPAQAGYRRADADSLTGRLAARFIDPATWRELAYAVLFGSALWGVDLVAGLILAGLPMLCLTSVAWVWFTDETWLLALLLFPVGVVLLGAGGLMACAYAGARTMITRALIAPQPSGLQRRVQELTSSRARLVAAFEAERRRIERDLHDGAQQRITALTMALGLAQLDLPEDGPAAAQVAKAQELAGLAMTEIRGLIHGIHPQVLTDRGLAAAVEDLAARSPIPVDVDVSLPGRLPQPVETAAYFVVSEALANVAKHSNASRGCLRARHEAGVLTVRVRDDGTGGADLAAGTGLTGLADRIAVLEGTLELTSPPGGPTALTVEIPCTSTGP</sequence>
<evidence type="ECO:0000256" key="5">
    <source>
        <dbReference type="ARBA" id="ARBA00022741"/>
    </source>
</evidence>
<evidence type="ECO:0000259" key="11">
    <source>
        <dbReference type="Pfam" id="PF13796"/>
    </source>
</evidence>
<protein>
    <recommendedName>
        <fullName evidence="2">histidine kinase</fullName>
        <ecNumber evidence="2">2.7.13.3</ecNumber>
    </recommendedName>
</protein>
<feature type="transmembrane region" description="Helical" evidence="9">
    <location>
        <begin position="57"/>
        <end position="76"/>
    </location>
</feature>
<evidence type="ECO:0000313" key="12">
    <source>
        <dbReference type="EMBL" id="GES13606.1"/>
    </source>
</evidence>
<dbReference type="Pfam" id="PF13796">
    <property type="entry name" value="Sensor"/>
    <property type="match status" value="1"/>
</dbReference>
<evidence type="ECO:0000256" key="1">
    <source>
        <dbReference type="ARBA" id="ARBA00000085"/>
    </source>
</evidence>
<keyword evidence="8" id="KW-0902">Two-component regulatory system</keyword>
<dbReference type="SUPFAM" id="SSF55874">
    <property type="entry name" value="ATPase domain of HSP90 chaperone/DNA topoisomerase II/histidine kinase"/>
    <property type="match status" value="1"/>
</dbReference>
<dbReference type="PANTHER" id="PTHR24421:SF10">
    <property type="entry name" value="NITRATE_NITRITE SENSOR PROTEIN NARQ"/>
    <property type="match status" value="1"/>
</dbReference>
<gene>
    <name evidence="12" type="ORF">Amac_072030</name>
</gene>
<name>A0A5M3WYV6_9ACTN</name>
<keyword evidence="13" id="KW-1185">Reference proteome</keyword>
<dbReference type="GO" id="GO:0005524">
    <property type="term" value="F:ATP binding"/>
    <property type="evidence" value="ECO:0007669"/>
    <property type="project" value="UniProtKB-KW"/>
</dbReference>
<dbReference type="Gene3D" id="1.20.5.1930">
    <property type="match status" value="1"/>
</dbReference>
<evidence type="ECO:0000256" key="2">
    <source>
        <dbReference type="ARBA" id="ARBA00012438"/>
    </source>
</evidence>
<feature type="domain" description="Signal transduction histidine kinase subgroup 3 dimerisation and phosphoacceptor" evidence="10">
    <location>
        <begin position="226"/>
        <end position="292"/>
    </location>
</feature>
<dbReference type="GO" id="GO:0016020">
    <property type="term" value="C:membrane"/>
    <property type="evidence" value="ECO:0007669"/>
    <property type="project" value="InterPro"/>
</dbReference>
<dbReference type="RefSeq" id="WP_218041485.1">
    <property type="nucleotide sequence ID" value="NZ_BAAAHL010000081.1"/>
</dbReference>
<keyword evidence="9" id="KW-1133">Transmembrane helix</keyword>
<dbReference type="EMBL" id="BLAE01000048">
    <property type="protein sequence ID" value="GES13606.1"/>
    <property type="molecule type" value="Genomic_DNA"/>
</dbReference>
<accession>A0A5M3WYV6</accession>
<dbReference type="Pfam" id="PF07730">
    <property type="entry name" value="HisKA_3"/>
    <property type="match status" value="1"/>
</dbReference>
<keyword evidence="6 12" id="KW-0418">Kinase</keyword>
<dbReference type="AlphaFoldDB" id="A0A5M3WYV6"/>